<evidence type="ECO:0000259" key="7">
    <source>
        <dbReference type="PROSITE" id="PS50850"/>
    </source>
</evidence>
<name>A0A6H2DHV5_9SPHN</name>
<feature type="transmembrane region" description="Helical" evidence="6">
    <location>
        <begin position="399"/>
        <end position="419"/>
    </location>
</feature>
<keyword evidence="9" id="KW-1185">Reference proteome</keyword>
<feature type="transmembrane region" description="Helical" evidence="6">
    <location>
        <begin position="364"/>
        <end position="387"/>
    </location>
</feature>
<keyword evidence="5 6" id="KW-0472">Membrane</keyword>
<evidence type="ECO:0000256" key="6">
    <source>
        <dbReference type="SAM" id="Phobius"/>
    </source>
</evidence>
<protein>
    <submittedName>
        <fullName evidence="8">MFS transporter</fullName>
    </submittedName>
</protein>
<evidence type="ECO:0000256" key="4">
    <source>
        <dbReference type="ARBA" id="ARBA00022989"/>
    </source>
</evidence>
<dbReference type="GO" id="GO:0016020">
    <property type="term" value="C:membrane"/>
    <property type="evidence" value="ECO:0007669"/>
    <property type="project" value="UniProtKB-SubCell"/>
</dbReference>
<feature type="transmembrane region" description="Helical" evidence="6">
    <location>
        <begin position="88"/>
        <end position="108"/>
    </location>
</feature>
<feature type="domain" description="Major facilitator superfamily (MFS) profile" evidence="7">
    <location>
        <begin position="22"/>
        <end position="420"/>
    </location>
</feature>
<dbReference type="Pfam" id="PF07690">
    <property type="entry name" value="MFS_1"/>
    <property type="match status" value="1"/>
</dbReference>
<dbReference type="PROSITE" id="PS50850">
    <property type="entry name" value="MFS"/>
    <property type="match status" value="1"/>
</dbReference>
<evidence type="ECO:0000313" key="9">
    <source>
        <dbReference type="Proteomes" id="UP000501600"/>
    </source>
</evidence>
<feature type="transmembrane region" description="Helical" evidence="6">
    <location>
        <begin position="177"/>
        <end position="195"/>
    </location>
</feature>
<feature type="transmembrane region" description="Helical" evidence="6">
    <location>
        <begin position="329"/>
        <end position="352"/>
    </location>
</feature>
<dbReference type="KEGG" id="phao:HF685_02155"/>
<accession>A0A6H2DHV5</accession>
<dbReference type="RefSeq" id="WP_168818096.1">
    <property type="nucleotide sequence ID" value="NZ_CP051217.1"/>
</dbReference>
<feature type="transmembrane region" description="Helical" evidence="6">
    <location>
        <begin position="114"/>
        <end position="135"/>
    </location>
</feature>
<keyword evidence="3 6" id="KW-0812">Transmembrane</keyword>
<organism evidence="8 9">
    <name type="scientific">Parasphingorhabdus halotolerans</name>
    <dbReference type="NCBI Taxonomy" id="2725558"/>
    <lineage>
        <taxon>Bacteria</taxon>
        <taxon>Pseudomonadati</taxon>
        <taxon>Pseudomonadota</taxon>
        <taxon>Alphaproteobacteria</taxon>
        <taxon>Sphingomonadales</taxon>
        <taxon>Sphingomonadaceae</taxon>
        <taxon>Parasphingorhabdus</taxon>
    </lineage>
</organism>
<dbReference type="InterPro" id="IPR036259">
    <property type="entry name" value="MFS_trans_sf"/>
</dbReference>
<evidence type="ECO:0000256" key="2">
    <source>
        <dbReference type="ARBA" id="ARBA00022448"/>
    </source>
</evidence>
<dbReference type="EMBL" id="CP051217">
    <property type="protein sequence ID" value="QJB68252.1"/>
    <property type="molecule type" value="Genomic_DNA"/>
</dbReference>
<keyword evidence="4 6" id="KW-1133">Transmembrane helix</keyword>
<feature type="transmembrane region" description="Helical" evidence="6">
    <location>
        <begin position="235"/>
        <end position="257"/>
    </location>
</feature>
<evidence type="ECO:0000313" key="8">
    <source>
        <dbReference type="EMBL" id="QJB68252.1"/>
    </source>
</evidence>
<dbReference type="AlphaFoldDB" id="A0A6H2DHV5"/>
<proteinExistence type="predicted"/>
<evidence type="ECO:0000256" key="1">
    <source>
        <dbReference type="ARBA" id="ARBA00004141"/>
    </source>
</evidence>
<dbReference type="InterPro" id="IPR020846">
    <property type="entry name" value="MFS_dom"/>
</dbReference>
<dbReference type="InterPro" id="IPR011701">
    <property type="entry name" value="MFS"/>
</dbReference>
<dbReference type="GO" id="GO:0022857">
    <property type="term" value="F:transmembrane transporter activity"/>
    <property type="evidence" value="ECO:0007669"/>
    <property type="project" value="InterPro"/>
</dbReference>
<feature type="transmembrane region" description="Helical" evidence="6">
    <location>
        <begin position="303"/>
        <end position="323"/>
    </location>
</feature>
<dbReference type="Gene3D" id="1.20.1250.20">
    <property type="entry name" value="MFS general substrate transporter like domains"/>
    <property type="match status" value="1"/>
</dbReference>
<sequence length="438" mass="45981">MNSIETEKPPRAMPLIGNRWYTLMLLALVYLMSSLDRFLLGIVLPYIKAEMVLSDTLLGLLSGAAFAIFYATLGLPIARLADRYSRKLIITVSLAIFSVMTVLCGFASSFAMLFAARIGVGIGEAGTGPASFSIISDRFEQERRSTAMGILSLGGNFGLLLGFVAGGYIAAHWGWRSAFLLAGLPGMLLALLIHFTMKEPRRGAVDGQAAAKPVQQASIPQAIRILMAVPSYRHLVSGMALLLFGATGMLAWIPSLVDRSFGLSPDKSGLPIALIIISAGITGTLLIGGMLADRLSKRDPRWLPGIAAIGALVMSAGAIGVALAPTIGWLWVVFSLVAVGSTTYVAPSLALSQSLSPVELRATSGALALMIANLFGLGLGAPVIGMLSDFLEPELGKGSLAASMLLIPILGVWAAFHFARCAAFLPHSGPSPKETLTA</sequence>
<feature type="transmembrane region" description="Helical" evidence="6">
    <location>
        <begin position="56"/>
        <end position="76"/>
    </location>
</feature>
<feature type="transmembrane region" description="Helical" evidence="6">
    <location>
        <begin position="20"/>
        <end position="44"/>
    </location>
</feature>
<reference evidence="8 9" key="1">
    <citation type="submission" date="2020-04" db="EMBL/GenBank/DDBJ databases">
        <title>Genome sequence for Sphingorhabdus sp. strain M1.</title>
        <authorList>
            <person name="Park S.-J."/>
        </authorList>
    </citation>
    <scope>NUCLEOTIDE SEQUENCE [LARGE SCALE GENOMIC DNA]</scope>
    <source>
        <strain evidence="8 9">JK6</strain>
    </source>
</reference>
<gene>
    <name evidence="8" type="ORF">HF685_02155</name>
</gene>
<dbReference type="Proteomes" id="UP000501600">
    <property type="component" value="Chromosome"/>
</dbReference>
<comment type="subcellular location">
    <subcellularLocation>
        <location evidence="1">Membrane</location>
        <topology evidence="1">Multi-pass membrane protein</topology>
    </subcellularLocation>
</comment>
<dbReference type="InterPro" id="IPR044770">
    <property type="entry name" value="MFS_spinster-like"/>
</dbReference>
<evidence type="ECO:0000256" key="3">
    <source>
        <dbReference type="ARBA" id="ARBA00022692"/>
    </source>
</evidence>
<dbReference type="PANTHER" id="PTHR23505:SF79">
    <property type="entry name" value="PROTEIN SPINSTER"/>
    <property type="match status" value="1"/>
</dbReference>
<feature type="transmembrane region" description="Helical" evidence="6">
    <location>
        <begin position="147"/>
        <end position="171"/>
    </location>
</feature>
<dbReference type="CDD" id="cd17328">
    <property type="entry name" value="MFS_spinster_like"/>
    <property type="match status" value="1"/>
</dbReference>
<feature type="transmembrane region" description="Helical" evidence="6">
    <location>
        <begin position="269"/>
        <end position="291"/>
    </location>
</feature>
<keyword evidence="2" id="KW-0813">Transport</keyword>
<dbReference type="PANTHER" id="PTHR23505">
    <property type="entry name" value="SPINSTER"/>
    <property type="match status" value="1"/>
</dbReference>
<dbReference type="SUPFAM" id="SSF103473">
    <property type="entry name" value="MFS general substrate transporter"/>
    <property type="match status" value="1"/>
</dbReference>
<evidence type="ECO:0000256" key="5">
    <source>
        <dbReference type="ARBA" id="ARBA00023136"/>
    </source>
</evidence>